<feature type="compositionally biased region" description="Basic residues" evidence="5">
    <location>
        <begin position="343"/>
        <end position="354"/>
    </location>
</feature>
<dbReference type="InterPro" id="IPR045055">
    <property type="entry name" value="DNA2/NAM7-like"/>
</dbReference>
<dbReference type="GO" id="GO:0005524">
    <property type="term" value="F:ATP binding"/>
    <property type="evidence" value="ECO:0007669"/>
    <property type="project" value="UniProtKB-KW"/>
</dbReference>
<dbReference type="Gene3D" id="3.40.50.300">
    <property type="entry name" value="P-loop containing nucleotide triphosphate hydrolases"/>
    <property type="match status" value="2"/>
</dbReference>
<dbReference type="InterPro" id="IPR047187">
    <property type="entry name" value="SF1_C_Upf1"/>
</dbReference>
<feature type="domain" description="DUF6469" evidence="8">
    <location>
        <begin position="108"/>
        <end position="197"/>
    </location>
</feature>
<dbReference type="GO" id="GO:0016787">
    <property type="term" value="F:hydrolase activity"/>
    <property type="evidence" value="ECO:0007669"/>
    <property type="project" value="UniProtKB-KW"/>
</dbReference>
<dbReference type="EMBL" id="BKCJ010003571">
    <property type="protein sequence ID" value="GEU55906.1"/>
    <property type="molecule type" value="Genomic_DNA"/>
</dbReference>
<dbReference type="PANTHER" id="PTHR10887">
    <property type="entry name" value="DNA2/NAM7 HELICASE FAMILY"/>
    <property type="match status" value="1"/>
</dbReference>
<evidence type="ECO:0008006" key="10">
    <source>
        <dbReference type="Google" id="ProtNLM"/>
    </source>
</evidence>
<feature type="region of interest" description="Disordered" evidence="5">
    <location>
        <begin position="340"/>
        <end position="364"/>
    </location>
</feature>
<dbReference type="InterPro" id="IPR041679">
    <property type="entry name" value="DNA2/NAM7-like_C"/>
</dbReference>
<dbReference type="SUPFAM" id="SSF52540">
    <property type="entry name" value="P-loop containing nucleoside triphosphate hydrolases"/>
    <property type="match status" value="1"/>
</dbReference>
<evidence type="ECO:0000256" key="5">
    <source>
        <dbReference type="SAM" id="MobiDB-lite"/>
    </source>
</evidence>
<dbReference type="InterPro" id="IPR041677">
    <property type="entry name" value="DNA2/NAM7_AAA_11"/>
</dbReference>
<dbReference type="Pfam" id="PF13086">
    <property type="entry name" value="AAA_11"/>
    <property type="match status" value="1"/>
</dbReference>
<evidence type="ECO:0000313" key="9">
    <source>
        <dbReference type="EMBL" id="GEU55906.1"/>
    </source>
</evidence>
<evidence type="ECO:0000259" key="6">
    <source>
        <dbReference type="Pfam" id="PF13086"/>
    </source>
</evidence>
<evidence type="ECO:0000259" key="8">
    <source>
        <dbReference type="Pfam" id="PF20073"/>
    </source>
</evidence>
<evidence type="ECO:0000256" key="2">
    <source>
        <dbReference type="ARBA" id="ARBA00022801"/>
    </source>
</evidence>
<dbReference type="InterPro" id="IPR027417">
    <property type="entry name" value="P-loop_NTPase"/>
</dbReference>
<keyword evidence="1" id="KW-0547">Nucleotide-binding</keyword>
<organism evidence="9">
    <name type="scientific">Tanacetum cinerariifolium</name>
    <name type="common">Dalmatian daisy</name>
    <name type="synonym">Chrysanthemum cinerariifolium</name>
    <dbReference type="NCBI Taxonomy" id="118510"/>
    <lineage>
        <taxon>Eukaryota</taxon>
        <taxon>Viridiplantae</taxon>
        <taxon>Streptophyta</taxon>
        <taxon>Embryophyta</taxon>
        <taxon>Tracheophyta</taxon>
        <taxon>Spermatophyta</taxon>
        <taxon>Magnoliopsida</taxon>
        <taxon>eudicotyledons</taxon>
        <taxon>Gunneridae</taxon>
        <taxon>Pentapetalae</taxon>
        <taxon>asterids</taxon>
        <taxon>campanulids</taxon>
        <taxon>Asterales</taxon>
        <taxon>Asteraceae</taxon>
        <taxon>Asteroideae</taxon>
        <taxon>Anthemideae</taxon>
        <taxon>Anthemidinae</taxon>
        <taxon>Tanacetum</taxon>
    </lineage>
</organism>
<dbReference type="AlphaFoldDB" id="A0A6L2L2X2"/>
<proteinExistence type="predicted"/>
<dbReference type="PANTHER" id="PTHR10887:SF505">
    <property type="entry name" value="P-LOOP CONTAINING NUCLEOSIDE TRIPHOSPHATE HYDROLASE-RELATED"/>
    <property type="match status" value="1"/>
</dbReference>
<dbReference type="CDD" id="cd18808">
    <property type="entry name" value="SF1_C_Upf1"/>
    <property type="match status" value="1"/>
</dbReference>
<name>A0A6L2L2X2_TANCI</name>
<dbReference type="InterPro" id="IPR045529">
    <property type="entry name" value="DUF6469"/>
</dbReference>
<keyword evidence="4" id="KW-0067">ATP-binding</keyword>
<dbReference type="Pfam" id="PF20073">
    <property type="entry name" value="DUF6469"/>
    <property type="match status" value="1"/>
</dbReference>
<gene>
    <name evidence="9" type="ORF">Tci_027884</name>
</gene>
<dbReference type="FunFam" id="3.40.50.300:FF:000326">
    <property type="entry name" value="P-loop containing nucleoside triphosphate hydrolase"/>
    <property type="match status" value="1"/>
</dbReference>
<dbReference type="Pfam" id="PF13087">
    <property type="entry name" value="AAA_12"/>
    <property type="match status" value="1"/>
</dbReference>
<evidence type="ECO:0000259" key="7">
    <source>
        <dbReference type="Pfam" id="PF13087"/>
    </source>
</evidence>
<evidence type="ECO:0000256" key="4">
    <source>
        <dbReference type="ARBA" id="ARBA00022840"/>
    </source>
</evidence>
<reference evidence="9" key="1">
    <citation type="journal article" date="2019" name="Sci. Rep.">
        <title>Draft genome of Tanacetum cinerariifolium, the natural source of mosquito coil.</title>
        <authorList>
            <person name="Yamashiro T."/>
            <person name="Shiraishi A."/>
            <person name="Satake H."/>
            <person name="Nakayama K."/>
        </authorList>
    </citation>
    <scope>NUCLEOTIDE SEQUENCE</scope>
</reference>
<evidence type="ECO:0000256" key="3">
    <source>
        <dbReference type="ARBA" id="ARBA00022806"/>
    </source>
</evidence>
<keyword evidence="3" id="KW-0347">Helicase</keyword>
<protein>
    <recommendedName>
        <fullName evidence="10">Helicase MAGATAMA 3</fullName>
    </recommendedName>
</protein>
<feature type="domain" description="DNA2/NAM7 helicase-like C-terminal" evidence="7">
    <location>
        <begin position="560"/>
        <end position="758"/>
    </location>
</feature>
<comment type="caution">
    <text evidence="9">The sequence shown here is derived from an EMBL/GenBank/DDBJ whole genome shotgun (WGS) entry which is preliminary data.</text>
</comment>
<dbReference type="GO" id="GO:0005694">
    <property type="term" value="C:chromosome"/>
    <property type="evidence" value="ECO:0007669"/>
    <property type="project" value="UniProtKB-ARBA"/>
</dbReference>
<sequence length="976" mass="110946">MSKQKQKKPLCRKRQGFLDVAFSWSLHDILNKDLYKYQVEELPLTFSSTAQYMDSFTNHLYEETHADLLSQLAGIFRAPVSSIYDVQRLPTGGHKELMYQMTLAGMKYEPKVGDLVALTEVKPKRINDLDRPNSPFLIAYVTRIIDQNPTRVQVLSSNVIGSSSFEKKEQSKSFVVYLTNLTTIMRIWQALKPSGNMNVIQRTLSFTPPGARNCDKCSNEGEKGVIGLNLRQAFNSFKLDTSQEDAVLSCLAVVGVVKRLLSLLSDHDMGCDTYGYGDIVLFGNEERMKINDDHEELLDVFLDNRIDALSNCLSQWKTCVSHMIQFLENPMKEHRCFVVSTPKKSKSKRTKNKKKNEPTPDPNGDAYQVTFEEFVLNKFNVLGMKLVLCIRNLYTHLPTSVIPLDFAKKMNYAIDLTHKIGESVKGMVARKQSLKEAFNPKVNRSHFVSLRLLKNECLKTLKEIRGVSFIPKSMSQDKLYSFCLRSALLIFCTVSSSIKLCRNGMTPIELVLIDEAAQLKECESVIPLQLPGVRNAVLVGDERQLPSMVQSKICEEAKFGRSLFERLVILGHKKHLLNIQYRMHPTISQFPNAEFYNGQILDSPNVINRPCANHFLKDGMYGSYSFVNVDSAKEELDKNYSTRNMVEVAVIAELVANLYKESVAKKQTVTVGCISPYKAQVDAIQEKLGDRFNQNANGWSFSVNVRSVDGFQGSEEDVIIFSAVRCNSRGLIGFLSSHERANVALTRARHCLWIVGNKDTLVKSGSVWNTLIYDAENRGCVYNARDDKHLAQAMVHALVELADFRSLLKSDSILFKEAKWKVYFTKRFFDRIASITNLNVRKLLVTLLIKLASGWRQLEKNKQKNHNTRGLNNMLETNNVDGHLHLVWSVDIANENSLFFQVLKFWDILPLSQIQQSAKCLERAFGNYTVDTINRCLIKRLERNQVLPMYWPLDLDEDPTCALTSQLAKLSVKMTN</sequence>
<feature type="domain" description="DNA2/NAM7 helicase helicase" evidence="6">
    <location>
        <begin position="248"/>
        <end position="552"/>
    </location>
</feature>
<accession>A0A6L2L2X2</accession>
<evidence type="ECO:0000256" key="1">
    <source>
        <dbReference type="ARBA" id="ARBA00022741"/>
    </source>
</evidence>
<keyword evidence="2" id="KW-0378">Hydrolase</keyword>
<dbReference type="GO" id="GO:0004386">
    <property type="term" value="F:helicase activity"/>
    <property type="evidence" value="ECO:0007669"/>
    <property type="project" value="UniProtKB-KW"/>
</dbReference>